<comment type="similarity">
    <text evidence="2 6">Belongs to the transposase mutator family.</text>
</comment>
<evidence type="ECO:0000256" key="3">
    <source>
        <dbReference type="ARBA" id="ARBA00022578"/>
    </source>
</evidence>
<dbReference type="PANTHER" id="PTHR33217">
    <property type="entry name" value="TRANSPOSASE FOR INSERTION SEQUENCE ELEMENT IS1081"/>
    <property type="match status" value="1"/>
</dbReference>
<keyword evidence="5 6" id="KW-0233">DNA recombination</keyword>
<dbReference type="GO" id="GO:0003677">
    <property type="term" value="F:DNA binding"/>
    <property type="evidence" value="ECO:0007669"/>
    <property type="project" value="UniProtKB-UniRule"/>
</dbReference>
<reference evidence="8 9" key="1">
    <citation type="submission" date="2016-10" db="EMBL/GenBank/DDBJ databases">
        <authorList>
            <person name="de Groot N.N."/>
        </authorList>
    </citation>
    <scope>NUCLEOTIDE SEQUENCE [LARGE SCALE GENOMIC DNA]</scope>
    <source>
        <strain evidence="8 9">CGMCC 4.1877</strain>
    </source>
</reference>
<dbReference type="InterPro" id="IPR001207">
    <property type="entry name" value="Transposase_mutator"/>
</dbReference>
<dbReference type="AlphaFoldDB" id="A0A1I5IAH2"/>
<dbReference type="PROSITE" id="PS01007">
    <property type="entry name" value="TRANSPOSASE_MUTATOR"/>
    <property type="match status" value="1"/>
</dbReference>
<dbReference type="Proteomes" id="UP000199614">
    <property type="component" value="Unassembled WGS sequence"/>
</dbReference>
<dbReference type="Pfam" id="PF00872">
    <property type="entry name" value="Transposase_mut"/>
    <property type="match status" value="1"/>
</dbReference>
<organism evidence="8 9">
    <name type="scientific">Pseudonocardia ammonioxydans</name>
    <dbReference type="NCBI Taxonomy" id="260086"/>
    <lineage>
        <taxon>Bacteria</taxon>
        <taxon>Bacillati</taxon>
        <taxon>Actinomycetota</taxon>
        <taxon>Actinomycetes</taxon>
        <taxon>Pseudonocardiales</taxon>
        <taxon>Pseudonocardiaceae</taxon>
        <taxon>Pseudonocardia</taxon>
    </lineage>
</organism>
<dbReference type="GO" id="GO:0004803">
    <property type="term" value="F:transposase activity"/>
    <property type="evidence" value="ECO:0007669"/>
    <property type="project" value="UniProtKB-UniRule"/>
</dbReference>
<gene>
    <name evidence="8" type="ORF">SAMN05216207_10941</name>
</gene>
<dbReference type="GO" id="GO:0006313">
    <property type="term" value="P:DNA transposition"/>
    <property type="evidence" value="ECO:0007669"/>
    <property type="project" value="UniProtKB-UniRule"/>
</dbReference>
<evidence type="ECO:0000256" key="4">
    <source>
        <dbReference type="ARBA" id="ARBA00023125"/>
    </source>
</evidence>
<accession>A0A1I5IAH2</accession>
<name>A0A1I5IAH2_PSUAM</name>
<evidence type="ECO:0000256" key="1">
    <source>
        <dbReference type="ARBA" id="ARBA00002190"/>
    </source>
</evidence>
<feature type="non-terminal residue" evidence="8">
    <location>
        <position position="1"/>
    </location>
</feature>
<dbReference type="EMBL" id="FOUY01000094">
    <property type="protein sequence ID" value="SFO57532.1"/>
    <property type="molecule type" value="Genomic_DNA"/>
</dbReference>
<dbReference type="OrthoDB" id="9793302at2"/>
<proteinExistence type="inferred from homology"/>
<evidence type="ECO:0000256" key="7">
    <source>
        <dbReference type="SAM" id="MobiDB-lite"/>
    </source>
</evidence>
<evidence type="ECO:0000256" key="2">
    <source>
        <dbReference type="ARBA" id="ARBA00010961"/>
    </source>
</evidence>
<evidence type="ECO:0000313" key="9">
    <source>
        <dbReference type="Proteomes" id="UP000199614"/>
    </source>
</evidence>
<evidence type="ECO:0000256" key="5">
    <source>
        <dbReference type="ARBA" id="ARBA00023172"/>
    </source>
</evidence>
<keyword evidence="6" id="KW-0814">Transposable element</keyword>
<evidence type="ECO:0000256" key="6">
    <source>
        <dbReference type="RuleBase" id="RU365089"/>
    </source>
</evidence>
<dbReference type="PANTHER" id="PTHR33217:SF8">
    <property type="entry name" value="MUTATOR FAMILY TRANSPOSASE"/>
    <property type="match status" value="1"/>
</dbReference>
<evidence type="ECO:0000313" key="8">
    <source>
        <dbReference type="EMBL" id="SFO57532.1"/>
    </source>
</evidence>
<dbReference type="STRING" id="260086.SAMN05216207_10941"/>
<dbReference type="RefSeq" id="WP_093357183.1">
    <property type="nucleotide sequence ID" value="NZ_FOUY01000094.1"/>
</dbReference>
<protein>
    <recommendedName>
        <fullName evidence="6">Mutator family transposase</fullName>
    </recommendedName>
</protein>
<dbReference type="NCBIfam" id="NF033543">
    <property type="entry name" value="transpos_IS256"/>
    <property type="match status" value="1"/>
</dbReference>
<comment type="function">
    <text evidence="1 6">Required for the transposition of the insertion element.</text>
</comment>
<sequence>TVLQAALDTEMTEHLGYEPGDRSAPRGDNHRNGSSPKTVRTEVGPVELKVPRDRAGTFSPQIVPKHARRVEGFDEAIISLYAKGLTTGEIAVHLGEVYGTTVSRELVSKVTDKVVEELVAWQGRPLDRVYPVVFVDALYVKIRDGQVANRPIYVVLGINCEGERDVLGLWVGTGGEGAKHWMGVLAELRNRGVADVCIVACDGLKGLPEAIAEVWPRATVQHCVVHLVRATLRYASKAHWSSITKALRTVYTAPTVDAAEARFAEFETEWGQRYPAIIRLWRGAWEEFTPFLAFPPEVRRVIYTTNAVESLNSRFRQATRRRGHFPNDQAALKVLYLVIRSPIANRTNVTGRTTGWKAALNALTLFYGDRIALN</sequence>
<keyword evidence="9" id="KW-1185">Reference proteome</keyword>
<keyword evidence="3 6" id="KW-0815">Transposition</keyword>
<feature type="compositionally biased region" description="Basic and acidic residues" evidence="7">
    <location>
        <begin position="11"/>
        <end position="31"/>
    </location>
</feature>
<keyword evidence="4 6" id="KW-0238">DNA-binding</keyword>
<feature type="region of interest" description="Disordered" evidence="7">
    <location>
        <begin position="1"/>
        <end position="45"/>
    </location>
</feature>